<comment type="caution">
    <text evidence="2">The sequence shown here is derived from an EMBL/GenBank/DDBJ whole genome shotgun (WGS) entry which is preliminary data.</text>
</comment>
<dbReference type="InterPro" id="IPR021109">
    <property type="entry name" value="Peptidase_aspartic_dom_sf"/>
</dbReference>
<dbReference type="Gene3D" id="2.40.70.10">
    <property type="entry name" value="Acid Proteases"/>
    <property type="match status" value="1"/>
</dbReference>
<proteinExistence type="predicted"/>
<feature type="compositionally biased region" description="Polar residues" evidence="1">
    <location>
        <begin position="1"/>
        <end position="25"/>
    </location>
</feature>
<evidence type="ECO:0000313" key="2">
    <source>
        <dbReference type="EMBL" id="GFA68311.1"/>
    </source>
</evidence>
<protein>
    <recommendedName>
        <fullName evidence="3">Reverse transcriptase domain-containing protein</fullName>
    </recommendedName>
</protein>
<gene>
    <name evidence="2" type="ORF">Tci_640283</name>
</gene>
<reference evidence="2" key="1">
    <citation type="journal article" date="2019" name="Sci. Rep.">
        <title>Draft genome of Tanacetum cinerariifolium, the natural source of mosquito coil.</title>
        <authorList>
            <person name="Yamashiro T."/>
            <person name="Shiraishi A."/>
            <person name="Satake H."/>
            <person name="Nakayama K."/>
        </authorList>
    </citation>
    <scope>NUCLEOTIDE SEQUENCE</scope>
</reference>
<evidence type="ECO:0008006" key="3">
    <source>
        <dbReference type="Google" id="ProtNLM"/>
    </source>
</evidence>
<dbReference type="EMBL" id="BKCJ010468192">
    <property type="protein sequence ID" value="GFA68311.1"/>
    <property type="molecule type" value="Genomic_DNA"/>
</dbReference>
<dbReference type="AlphaFoldDB" id="A0A699K073"/>
<dbReference type="PANTHER" id="PTHR33067">
    <property type="entry name" value="RNA-DIRECTED DNA POLYMERASE-RELATED"/>
    <property type="match status" value="1"/>
</dbReference>
<dbReference type="PANTHER" id="PTHR33067:SF9">
    <property type="entry name" value="RNA-DIRECTED DNA POLYMERASE"/>
    <property type="match status" value="1"/>
</dbReference>
<evidence type="ECO:0000256" key="1">
    <source>
        <dbReference type="SAM" id="MobiDB-lite"/>
    </source>
</evidence>
<accession>A0A699K073</accession>
<organism evidence="2">
    <name type="scientific">Tanacetum cinerariifolium</name>
    <name type="common">Dalmatian daisy</name>
    <name type="synonym">Chrysanthemum cinerariifolium</name>
    <dbReference type="NCBI Taxonomy" id="118510"/>
    <lineage>
        <taxon>Eukaryota</taxon>
        <taxon>Viridiplantae</taxon>
        <taxon>Streptophyta</taxon>
        <taxon>Embryophyta</taxon>
        <taxon>Tracheophyta</taxon>
        <taxon>Spermatophyta</taxon>
        <taxon>Magnoliopsida</taxon>
        <taxon>eudicotyledons</taxon>
        <taxon>Gunneridae</taxon>
        <taxon>Pentapetalae</taxon>
        <taxon>asterids</taxon>
        <taxon>campanulids</taxon>
        <taxon>Asterales</taxon>
        <taxon>Asteraceae</taxon>
        <taxon>Asteroideae</taxon>
        <taxon>Anthemideae</taxon>
        <taxon>Anthemidinae</taxon>
        <taxon>Tanacetum</taxon>
    </lineage>
</organism>
<feature type="region of interest" description="Disordered" evidence="1">
    <location>
        <begin position="1"/>
        <end position="28"/>
    </location>
</feature>
<sequence length="550" mass="62213">MMASFFQMNTASTSGSRPLPSNTIANPKGKLKSITTRSGIVLEGHSVLIPPPFINLEEDERAAETLTDPDLAEYTIKKLGDHGKFLISCGFSELKCKALADIANRSVCTPAGIARDVFVPVGRFMFPTDFVIVDYENDPRVPLILGRPFLRSACALIDVYGEELILRDGDERLILNMKHDTPSNSNKPQRESIHMIDIYNISYEDHLEDLFTNEKITNHLSGNRTFSLEPEIVTSDLTSPEVKDDIFDLEGDIVLIEKLLNLDSTKDLPPFHNINLLSGSTTSSSLSLTTSEISDYSLEELTYELALIESFSPGNDDMTPEDVIREIEYLLNPDPLAEYSPNNDLIYTIPEMFTDEHTLDYASLPRYDDTNDDLFDLKTNNDQWGKILYDDPFDSKESKIKDSKFLIPLDQVFSFLISLRVTRFSIRIFFKVDTLTSTDNEDKVFNLGILVHENLYEVTNRVAPDKNVKKISSSNAFLILEDYNPPLSNHELPFHIEILRSETLLSFSSKNEEKVFNPGILISKGVYSLLQNYLIETLKLSKSLIFLEAR</sequence>
<name>A0A699K073_TANCI</name>